<evidence type="ECO:0000256" key="9">
    <source>
        <dbReference type="ARBA" id="ARBA00023136"/>
    </source>
</evidence>
<dbReference type="InterPro" id="IPR050510">
    <property type="entry name" value="Cation_transp_ATPase_P-type"/>
</dbReference>
<comment type="similarity">
    <text evidence="2">Belongs to the cation transport ATPase (P-type) (TC 3.A.3) family. Type IIA subfamily.</text>
</comment>
<dbReference type="Pfam" id="PF00122">
    <property type="entry name" value="E1-E2_ATPase"/>
    <property type="match status" value="1"/>
</dbReference>
<dbReference type="PANTHER" id="PTHR43294:SF21">
    <property type="entry name" value="CATION TRANSPORTING ATPASE"/>
    <property type="match status" value="1"/>
</dbReference>
<dbReference type="InterPro" id="IPR006068">
    <property type="entry name" value="ATPase_P-typ_cation-transptr_C"/>
</dbReference>
<evidence type="ECO:0000256" key="5">
    <source>
        <dbReference type="ARBA" id="ARBA00022741"/>
    </source>
</evidence>
<dbReference type="SFLD" id="SFLDS00003">
    <property type="entry name" value="Haloacid_Dehalogenase"/>
    <property type="match status" value="1"/>
</dbReference>
<feature type="transmembrane region" description="Helical" evidence="10">
    <location>
        <begin position="268"/>
        <end position="292"/>
    </location>
</feature>
<evidence type="ECO:0000256" key="6">
    <source>
        <dbReference type="ARBA" id="ARBA00022840"/>
    </source>
</evidence>
<dbReference type="RefSeq" id="WP_313978407.1">
    <property type="nucleotide sequence ID" value="NZ_JASJOS010000004.1"/>
</dbReference>
<dbReference type="GO" id="GO:0016887">
    <property type="term" value="F:ATP hydrolysis activity"/>
    <property type="evidence" value="ECO:0007669"/>
    <property type="project" value="InterPro"/>
</dbReference>
<feature type="transmembrane region" description="Helical" evidence="10">
    <location>
        <begin position="677"/>
        <end position="698"/>
    </location>
</feature>
<dbReference type="SUPFAM" id="SSF81653">
    <property type="entry name" value="Calcium ATPase, transduction domain A"/>
    <property type="match status" value="1"/>
</dbReference>
<dbReference type="PRINTS" id="PR00120">
    <property type="entry name" value="HATPASE"/>
</dbReference>
<dbReference type="InterPro" id="IPR018303">
    <property type="entry name" value="ATPase_P-typ_P_site"/>
</dbReference>
<feature type="transmembrane region" description="Helical" evidence="10">
    <location>
        <begin position="238"/>
        <end position="256"/>
    </location>
</feature>
<dbReference type="Pfam" id="PF00689">
    <property type="entry name" value="Cation_ATPase_C"/>
    <property type="match status" value="1"/>
</dbReference>
<dbReference type="GO" id="GO:0036376">
    <property type="term" value="P:sodium ion export across plasma membrane"/>
    <property type="evidence" value="ECO:0007669"/>
    <property type="project" value="TreeGrafter"/>
</dbReference>
<dbReference type="Proteomes" id="UP001241110">
    <property type="component" value="Unassembled WGS sequence"/>
</dbReference>
<keyword evidence="8 10" id="KW-1133">Transmembrane helix</keyword>
<dbReference type="PANTHER" id="PTHR43294">
    <property type="entry name" value="SODIUM/POTASSIUM-TRANSPORTING ATPASE SUBUNIT ALPHA"/>
    <property type="match status" value="1"/>
</dbReference>
<dbReference type="GO" id="GO:1990573">
    <property type="term" value="P:potassium ion import across plasma membrane"/>
    <property type="evidence" value="ECO:0007669"/>
    <property type="project" value="TreeGrafter"/>
</dbReference>
<reference evidence="12" key="1">
    <citation type="submission" date="2023-05" db="EMBL/GenBank/DDBJ databases">
        <authorList>
            <person name="Zhang X."/>
        </authorList>
    </citation>
    <scope>NUCLEOTIDE SEQUENCE</scope>
    <source>
        <strain evidence="12">YF14B1</strain>
    </source>
</reference>
<dbReference type="SUPFAM" id="SSF81660">
    <property type="entry name" value="Metal cation-transporting ATPase, ATP-binding domain N"/>
    <property type="match status" value="1"/>
</dbReference>
<dbReference type="InterPro" id="IPR004014">
    <property type="entry name" value="ATPase_P-typ_cation-transptr_N"/>
</dbReference>
<dbReference type="EMBL" id="JASJOS010000004">
    <property type="protein sequence ID" value="MDJ1481080.1"/>
    <property type="molecule type" value="Genomic_DNA"/>
</dbReference>
<dbReference type="GO" id="GO:0005391">
    <property type="term" value="F:P-type sodium:potassium-exchanging transporter activity"/>
    <property type="evidence" value="ECO:0007669"/>
    <property type="project" value="TreeGrafter"/>
</dbReference>
<comment type="subcellular location">
    <subcellularLocation>
        <location evidence="1">Cell membrane</location>
        <topology evidence="1">Multi-pass membrane protein</topology>
    </subcellularLocation>
</comment>
<gene>
    <name evidence="12" type="ORF">QNI16_11345</name>
</gene>
<sequence length="878" mass="95922">MEQELEMPVDTDIAKGLTETEAAQRLEQYGPNAIETQKKESLFLLFIRQFKSLIVAILALAAVVSFSFGDWLEGFAIIGVLLINAITGFILEWQAMRSMDALKELDVTMARVIRDANVKEIPSEKVTIGDVIWLEAGDIVPADAHVVEANQLQSDESALTGESLPVEKKPGEPDENAPLAEQIHRLFKGTAVVNGNGKAIVTDIGAKTELGKISQMVESATQTSTPLEKKLESLTQKLIWITAVLAVLYFVFGLLQGKDLLTLLKTSIALAIAAIPEGLAIVATISLAYGMLRLAKKNVIIKRLSCVETLGSANVVFSDKTGTLTLNQIQVNTICLPEGTLEVRVNTEDKKQALVSGDGELVKNTSYQKLAELSVLCNNAHITPDTTTGDPLEIALLQWIYLQQIHAENLTQKNRRINEIAFSSETRIMATIHQNEAGYLVAVKGAVEEVLSRCNNSLDAEQEISLDEVGKKKWVDMSEQLAAKGLRSIAFAFRQTSTLPADDVLLQDLTWVAMIGFLDPPRLEVVPSLKSCHDAGIRVIMVTGDHPSTAQHIGETIGLTDASVKPMTGRDIPDLKQLNDEDKKRLLDTRIFARVNPGQKLDLISLYQEQGDIVGMTGDGINDAPALKKADIGIAMGLRGTQVARETADMVLKDDSFVSVVAAIAQGRIIFGNIRKFIMYLVSCNLSEIFVVTASGFLSLGLPLTPLQILFLNVVTDVFPALALGIGKGDSSVMRHPPRDPKSPILSKPHWMAVIIYALLMTGSVMFAAFYSAEVLGINAADDNNIVFYSLSLAQLFHVFNLASGNSGLFRNEITKNRYVWLAIIVCMGILALTYYVPVLRDALTIQNLHPIEWIVVLAASLTPLVLIQVLKRLRVVW</sequence>
<keyword evidence="3" id="KW-1003">Cell membrane</keyword>
<dbReference type="InterPro" id="IPR023299">
    <property type="entry name" value="ATPase_P-typ_cyto_dom_N"/>
</dbReference>
<dbReference type="Pfam" id="PF00690">
    <property type="entry name" value="Cation_ATPase_N"/>
    <property type="match status" value="1"/>
</dbReference>
<keyword evidence="6" id="KW-0067">ATP-binding</keyword>
<dbReference type="InterPro" id="IPR001757">
    <property type="entry name" value="P_typ_ATPase"/>
</dbReference>
<dbReference type="InterPro" id="IPR023298">
    <property type="entry name" value="ATPase_P-typ_TM_dom_sf"/>
</dbReference>
<dbReference type="Gene3D" id="3.40.1110.10">
    <property type="entry name" value="Calcium-transporting ATPase, cytoplasmic domain N"/>
    <property type="match status" value="1"/>
</dbReference>
<comment type="caution">
    <text evidence="12">The sequence shown here is derived from an EMBL/GenBank/DDBJ whole genome shotgun (WGS) entry which is preliminary data.</text>
</comment>
<dbReference type="SFLD" id="SFLDF00027">
    <property type="entry name" value="p-type_atpase"/>
    <property type="match status" value="1"/>
</dbReference>
<accession>A0AAE3QLE6</accession>
<proteinExistence type="inferred from homology"/>
<dbReference type="SUPFAM" id="SSF56784">
    <property type="entry name" value="HAD-like"/>
    <property type="match status" value="1"/>
</dbReference>
<evidence type="ECO:0000256" key="7">
    <source>
        <dbReference type="ARBA" id="ARBA00022967"/>
    </source>
</evidence>
<feature type="transmembrane region" description="Helical" evidence="10">
    <location>
        <begin position="819"/>
        <end position="839"/>
    </location>
</feature>
<keyword evidence="5" id="KW-0547">Nucleotide-binding</keyword>
<evidence type="ECO:0000259" key="11">
    <source>
        <dbReference type="SMART" id="SM00831"/>
    </source>
</evidence>
<dbReference type="Pfam" id="PF13246">
    <property type="entry name" value="Cation_ATPase"/>
    <property type="match status" value="1"/>
</dbReference>
<dbReference type="AlphaFoldDB" id="A0AAE3QLE6"/>
<dbReference type="GO" id="GO:0006883">
    <property type="term" value="P:intracellular sodium ion homeostasis"/>
    <property type="evidence" value="ECO:0007669"/>
    <property type="project" value="TreeGrafter"/>
</dbReference>
<dbReference type="InterPro" id="IPR044492">
    <property type="entry name" value="P_typ_ATPase_HD_dom"/>
</dbReference>
<evidence type="ECO:0000256" key="3">
    <source>
        <dbReference type="ARBA" id="ARBA00022475"/>
    </source>
</evidence>
<keyword evidence="4 10" id="KW-0812">Transmembrane</keyword>
<keyword evidence="7" id="KW-1278">Translocase</keyword>
<dbReference type="InterPro" id="IPR023214">
    <property type="entry name" value="HAD_sf"/>
</dbReference>
<feature type="transmembrane region" description="Helical" evidence="10">
    <location>
        <begin position="74"/>
        <end position="93"/>
    </location>
</feature>
<evidence type="ECO:0000256" key="2">
    <source>
        <dbReference type="ARBA" id="ARBA00005675"/>
    </source>
</evidence>
<evidence type="ECO:0000313" key="12">
    <source>
        <dbReference type="EMBL" id="MDJ1481080.1"/>
    </source>
</evidence>
<feature type="transmembrane region" description="Helical" evidence="10">
    <location>
        <begin position="710"/>
        <end position="729"/>
    </location>
</feature>
<dbReference type="GO" id="GO:0005886">
    <property type="term" value="C:plasma membrane"/>
    <property type="evidence" value="ECO:0007669"/>
    <property type="project" value="UniProtKB-SubCell"/>
</dbReference>
<dbReference type="GO" id="GO:1902600">
    <property type="term" value="P:proton transmembrane transport"/>
    <property type="evidence" value="ECO:0007669"/>
    <property type="project" value="TreeGrafter"/>
</dbReference>
<feature type="transmembrane region" description="Helical" evidence="10">
    <location>
        <begin position="851"/>
        <end position="871"/>
    </location>
</feature>
<evidence type="ECO:0000256" key="1">
    <source>
        <dbReference type="ARBA" id="ARBA00004651"/>
    </source>
</evidence>
<dbReference type="PROSITE" id="PS00154">
    <property type="entry name" value="ATPASE_E1_E2"/>
    <property type="match status" value="1"/>
</dbReference>
<keyword evidence="9 10" id="KW-0472">Membrane</keyword>
<dbReference type="PRINTS" id="PR00119">
    <property type="entry name" value="CATATPASE"/>
</dbReference>
<dbReference type="InterPro" id="IPR059000">
    <property type="entry name" value="ATPase_P-type_domA"/>
</dbReference>
<feature type="transmembrane region" description="Helical" evidence="10">
    <location>
        <begin position="750"/>
        <end position="771"/>
    </location>
</feature>
<dbReference type="SFLD" id="SFLDG00002">
    <property type="entry name" value="C1.7:_P-type_atpase_like"/>
    <property type="match status" value="1"/>
</dbReference>
<evidence type="ECO:0000256" key="8">
    <source>
        <dbReference type="ARBA" id="ARBA00022989"/>
    </source>
</evidence>
<organism evidence="12 13">
    <name type="scientific">Xanthocytophaga flava</name>
    <dbReference type="NCBI Taxonomy" id="3048013"/>
    <lineage>
        <taxon>Bacteria</taxon>
        <taxon>Pseudomonadati</taxon>
        <taxon>Bacteroidota</taxon>
        <taxon>Cytophagia</taxon>
        <taxon>Cytophagales</taxon>
        <taxon>Rhodocytophagaceae</taxon>
        <taxon>Xanthocytophaga</taxon>
    </lineage>
</organism>
<dbReference type="GO" id="GO:0030007">
    <property type="term" value="P:intracellular potassium ion homeostasis"/>
    <property type="evidence" value="ECO:0007669"/>
    <property type="project" value="TreeGrafter"/>
</dbReference>
<name>A0AAE3QLE6_9BACT</name>
<dbReference type="Gene3D" id="3.40.50.1000">
    <property type="entry name" value="HAD superfamily/HAD-like"/>
    <property type="match status" value="1"/>
</dbReference>
<dbReference type="Gene3D" id="2.70.150.10">
    <property type="entry name" value="Calcium-transporting ATPase, cytoplasmic transduction domain A"/>
    <property type="match status" value="1"/>
</dbReference>
<evidence type="ECO:0000256" key="10">
    <source>
        <dbReference type="SAM" id="Phobius"/>
    </source>
</evidence>
<protein>
    <submittedName>
        <fullName evidence="12">Cation-transporting P-type ATPase</fullName>
    </submittedName>
</protein>
<dbReference type="Gene3D" id="1.20.1110.10">
    <property type="entry name" value="Calcium-transporting ATPase, transmembrane domain"/>
    <property type="match status" value="1"/>
</dbReference>
<dbReference type="SMART" id="SM00831">
    <property type="entry name" value="Cation_ATPase_N"/>
    <property type="match status" value="1"/>
</dbReference>
<dbReference type="SUPFAM" id="SSF81665">
    <property type="entry name" value="Calcium ATPase, transmembrane domain M"/>
    <property type="match status" value="1"/>
</dbReference>
<dbReference type="InterPro" id="IPR008250">
    <property type="entry name" value="ATPase_P-typ_transduc_dom_A_sf"/>
</dbReference>
<feature type="domain" description="Cation-transporting P-type ATPase N-terminal" evidence="11">
    <location>
        <begin position="1"/>
        <end position="70"/>
    </location>
</feature>
<evidence type="ECO:0000256" key="4">
    <source>
        <dbReference type="ARBA" id="ARBA00022692"/>
    </source>
</evidence>
<dbReference type="GO" id="GO:0005524">
    <property type="term" value="F:ATP binding"/>
    <property type="evidence" value="ECO:0007669"/>
    <property type="project" value="UniProtKB-KW"/>
</dbReference>
<dbReference type="InterPro" id="IPR036412">
    <property type="entry name" value="HAD-like_sf"/>
</dbReference>
<dbReference type="NCBIfam" id="TIGR01494">
    <property type="entry name" value="ATPase_P-type"/>
    <property type="match status" value="2"/>
</dbReference>
<feature type="transmembrane region" description="Helical" evidence="10">
    <location>
        <begin position="786"/>
        <end position="807"/>
    </location>
</feature>
<feature type="transmembrane region" description="Helical" evidence="10">
    <location>
        <begin position="50"/>
        <end position="68"/>
    </location>
</feature>
<evidence type="ECO:0000313" key="13">
    <source>
        <dbReference type="Proteomes" id="UP001241110"/>
    </source>
</evidence>